<dbReference type="InterPro" id="IPR006842">
    <property type="entry name" value="Transposase_31"/>
</dbReference>
<name>A0ABS8FZC8_9FIRM</name>
<dbReference type="Pfam" id="PF04754">
    <property type="entry name" value="Transposase_31"/>
    <property type="match status" value="1"/>
</dbReference>
<dbReference type="InterPro" id="IPR051699">
    <property type="entry name" value="Rpn/YhgA-like_nuclease"/>
</dbReference>
<gene>
    <name evidence="2" type="ORF">LKD70_13235</name>
</gene>
<feature type="domain" description="Transposase (putative) YhgA-like" evidence="1">
    <location>
        <begin position="13"/>
        <end position="213"/>
    </location>
</feature>
<accession>A0ABS8FZC8</accession>
<dbReference type="RefSeq" id="WP_227708439.1">
    <property type="nucleotide sequence ID" value="NZ_JAJEQX010000026.1"/>
</dbReference>
<reference evidence="2 3" key="1">
    <citation type="submission" date="2021-10" db="EMBL/GenBank/DDBJ databases">
        <title>Anaerobic single-cell dispensing facilitates the cultivation of human gut bacteria.</title>
        <authorList>
            <person name="Afrizal A."/>
        </authorList>
    </citation>
    <scope>NUCLEOTIDE SEQUENCE [LARGE SCALE GENOMIC DNA]</scope>
    <source>
        <strain evidence="2 3">CLA-AA-H200</strain>
    </source>
</reference>
<keyword evidence="3" id="KW-1185">Reference proteome</keyword>
<dbReference type="EMBL" id="JAJEQX010000026">
    <property type="protein sequence ID" value="MCC2255366.1"/>
    <property type="molecule type" value="Genomic_DNA"/>
</dbReference>
<evidence type="ECO:0000313" key="3">
    <source>
        <dbReference type="Proteomes" id="UP001198151"/>
    </source>
</evidence>
<sequence>MIQNTKLKDSGAKLIFDNPVLCAQFLRGYTNLEILKDIQPEDIEDISERFLWMWQENRDSDSVKKIHINGNDGSDTLYLITMIEHQSKVDYDMAFRILRYIVYILTDYTEEQEKLHKGVTKLKAFRYPPVLPVVFYDGAGRWTADTNFRNRVYLSDILEEFIPDFNYLVVPLSKYSNEELIDKKDELSLIMLIDKLRSAADFQKLKEIPDEYFENISRNSPESVLKLIGKIISVLLLRMNVPKDEVESFTDQIERRNFTMLFENFEAYDVQEARKISRIEGIAEGRAEGKAEALLELLEHRGSVPDEIKERISGERNLEILDRWFRAAIKAESVEMFITEMDTISERKG</sequence>
<dbReference type="Proteomes" id="UP001198151">
    <property type="component" value="Unassembled WGS sequence"/>
</dbReference>
<evidence type="ECO:0000313" key="2">
    <source>
        <dbReference type="EMBL" id="MCC2255366.1"/>
    </source>
</evidence>
<evidence type="ECO:0000259" key="1">
    <source>
        <dbReference type="Pfam" id="PF04754"/>
    </source>
</evidence>
<dbReference type="PANTHER" id="PTHR34611:SF2">
    <property type="entry name" value="INACTIVE RECOMBINATION-PROMOTING NUCLEASE-LIKE PROTEIN RPNE-RELATED"/>
    <property type="match status" value="1"/>
</dbReference>
<protein>
    <submittedName>
        <fullName evidence="2">Rpn family recombination-promoting nuclease/putative transposase</fullName>
    </submittedName>
</protein>
<proteinExistence type="predicted"/>
<comment type="caution">
    <text evidence="2">The sequence shown here is derived from an EMBL/GenBank/DDBJ whole genome shotgun (WGS) entry which is preliminary data.</text>
</comment>
<dbReference type="PANTHER" id="PTHR34611">
    <property type="match status" value="1"/>
</dbReference>
<organism evidence="2 3">
    <name type="scientific">Ruminococcus turbiniformis</name>
    <dbReference type="NCBI Taxonomy" id="2881258"/>
    <lineage>
        <taxon>Bacteria</taxon>
        <taxon>Bacillati</taxon>
        <taxon>Bacillota</taxon>
        <taxon>Clostridia</taxon>
        <taxon>Eubacteriales</taxon>
        <taxon>Oscillospiraceae</taxon>
        <taxon>Ruminococcus</taxon>
    </lineage>
</organism>